<protein>
    <recommendedName>
        <fullName evidence="3">Fumarate hydratase</fullName>
    </recommendedName>
</protein>
<comment type="caution">
    <text evidence="1">The sequence shown here is derived from an EMBL/GenBank/DDBJ whole genome shotgun (WGS) entry which is preliminary data.</text>
</comment>
<evidence type="ECO:0008006" key="3">
    <source>
        <dbReference type="Google" id="ProtNLM"/>
    </source>
</evidence>
<proteinExistence type="predicted"/>
<dbReference type="AlphaFoldDB" id="A0A2T5JDL8"/>
<name>A0A2T5JDL8_9SPHI</name>
<keyword evidence="2" id="KW-1185">Reference proteome</keyword>
<accession>A0A2T5JDL8</accession>
<reference evidence="1 2" key="1">
    <citation type="submission" date="2018-04" db="EMBL/GenBank/DDBJ databases">
        <title>Genomic Encyclopedia of Archaeal and Bacterial Type Strains, Phase II (KMG-II): from individual species to whole genera.</title>
        <authorList>
            <person name="Goeker M."/>
        </authorList>
    </citation>
    <scope>NUCLEOTIDE SEQUENCE [LARGE SCALE GENOMIC DNA]</scope>
    <source>
        <strain evidence="1 2">DSM 26809</strain>
    </source>
</reference>
<organism evidence="1 2">
    <name type="scientific">Mucilaginibacter yixingensis</name>
    <dbReference type="NCBI Taxonomy" id="1295612"/>
    <lineage>
        <taxon>Bacteria</taxon>
        <taxon>Pseudomonadati</taxon>
        <taxon>Bacteroidota</taxon>
        <taxon>Sphingobacteriia</taxon>
        <taxon>Sphingobacteriales</taxon>
        <taxon>Sphingobacteriaceae</taxon>
        <taxon>Mucilaginibacter</taxon>
    </lineage>
</organism>
<dbReference type="EMBL" id="QAOQ01000002">
    <property type="protein sequence ID" value="PTQ99862.1"/>
    <property type="molecule type" value="Genomic_DNA"/>
</dbReference>
<evidence type="ECO:0000313" key="1">
    <source>
        <dbReference type="EMBL" id="PTQ99862.1"/>
    </source>
</evidence>
<dbReference type="Proteomes" id="UP000244168">
    <property type="component" value="Unassembled WGS sequence"/>
</dbReference>
<gene>
    <name evidence="1" type="ORF">C8P68_102692</name>
</gene>
<sequence length="184" mass="20899">MKKAANKKNASLKSLSFGEGFGVRFYLLLFTLSLASCSFNPRLQGKGETYLQGEWQQDSSAVQHKLVTYTSNHFRFTCDSFYLKINTFSKVNYGADTCMNKGRWTEYVRGTYAQRNDTLFLRGQFCDDHYRIKETQDCLRAGNYDELFSVSNKSDSLLQLSGTSSVIPIGLRLQKRTGCTPKAL</sequence>
<evidence type="ECO:0000313" key="2">
    <source>
        <dbReference type="Proteomes" id="UP000244168"/>
    </source>
</evidence>